<dbReference type="PANTHER" id="PTHR10151:SF111">
    <property type="entry name" value="CHOLINE-SPECIFIC GLYCEROPHOSPHODIESTER PHOSPHODIESTERASE"/>
    <property type="match status" value="1"/>
</dbReference>
<dbReference type="EMBL" id="UYRV01024238">
    <property type="protein sequence ID" value="VDK75110.1"/>
    <property type="molecule type" value="Genomic_DNA"/>
</dbReference>
<dbReference type="Proteomes" id="UP000271889">
    <property type="component" value="Unassembled WGS sequence"/>
</dbReference>
<dbReference type="InterPro" id="IPR017850">
    <property type="entry name" value="Alkaline_phosphatase_core_sf"/>
</dbReference>
<proteinExistence type="predicted"/>
<sequence>MGDYEDTDVQLVQAFRISEVPERLHWAGSSDPLKEAKQTSGWDPEAAQMRGIFMARGPGFKVDEKVGPVEIVDVYQVILNILSVDSAHPHNGTWSNVADMLSSGWENRANSDKFNEATRFGLTALPLILLMYRFLP</sequence>
<keyword evidence="2" id="KW-1185">Reference proteome</keyword>
<dbReference type="Gene3D" id="3.40.720.10">
    <property type="entry name" value="Alkaline Phosphatase, subunit A"/>
    <property type="match status" value="1"/>
</dbReference>
<dbReference type="PANTHER" id="PTHR10151">
    <property type="entry name" value="ECTONUCLEOTIDE PYROPHOSPHATASE/PHOSPHODIESTERASE"/>
    <property type="match status" value="1"/>
</dbReference>
<evidence type="ECO:0000313" key="2">
    <source>
        <dbReference type="Proteomes" id="UP000271889"/>
    </source>
</evidence>
<accession>A0A3P6T6R7</accession>
<evidence type="ECO:0000313" key="1">
    <source>
        <dbReference type="EMBL" id="VDK75110.1"/>
    </source>
</evidence>
<dbReference type="OrthoDB" id="415411at2759"/>
<gene>
    <name evidence="1" type="ORF">CGOC_LOCUS7108</name>
</gene>
<protein>
    <submittedName>
        <fullName evidence="1">Uncharacterized protein</fullName>
    </submittedName>
</protein>
<dbReference type="AlphaFoldDB" id="A0A3P6T6R7"/>
<reference evidence="1 2" key="1">
    <citation type="submission" date="2018-11" db="EMBL/GenBank/DDBJ databases">
        <authorList>
            <consortium name="Pathogen Informatics"/>
        </authorList>
    </citation>
    <scope>NUCLEOTIDE SEQUENCE [LARGE SCALE GENOMIC DNA]</scope>
</reference>
<organism evidence="1 2">
    <name type="scientific">Cylicostephanus goldi</name>
    <name type="common">Nematode worm</name>
    <dbReference type="NCBI Taxonomy" id="71465"/>
    <lineage>
        <taxon>Eukaryota</taxon>
        <taxon>Metazoa</taxon>
        <taxon>Ecdysozoa</taxon>
        <taxon>Nematoda</taxon>
        <taxon>Chromadorea</taxon>
        <taxon>Rhabditida</taxon>
        <taxon>Rhabditina</taxon>
        <taxon>Rhabditomorpha</taxon>
        <taxon>Strongyloidea</taxon>
        <taxon>Strongylidae</taxon>
        <taxon>Cylicostephanus</taxon>
    </lineage>
</organism>
<dbReference type="SUPFAM" id="SSF53649">
    <property type="entry name" value="Alkaline phosphatase-like"/>
    <property type="match status" value="1"/>
</dbReference>
<name>A0A3P6T6R7_CYLGO</name>